<dbReference type="InterPro" id="IPR013130">
    <property type="entry name" value="Fe3_Rdtase_TM_dom"/>
</dbReference>
<keyword evidence="4 13" id="KW-0812">Transmembrane</keyword>
<evidence type="ECO:0000256" key="1">
    <source>
        <dbReference type="ARBA" id="ARBA00001974"/>
    </source>
</evidence>
<keyword evidence="16" id="KW-1185">Reference proteome</keyword>
<dbReference type="CDD" id="cd06198">
    <property type="entry name" value="FNR_like_3"/>
    <property type="match status" value="1"/>
</dbReference>
<feature type="transmembrane region" description="Helical" evidence="13">
    <location>
        <begin position="171"/>
        <end position="190"/>
    </location>
</feature>
<protein>
    <submittedName>
        <fullName evidence="15">Ferric reductase-like transmembrane domain-containing protein</fullName>
    </submittedName>
</protein>
<evidence type="ECO:0000256" key="11">
    <source>
        <dbReference type="ARBA" id="ARBA00023014"/>
    </source>
</evidence>
<dbReference type="Pfam" id="PF00175">
    <property type="entry name" value="NAD_binding_1"/>
    <property type="match status" value="1"/>
</dbReference>
<keyword evidence="10" id="KW-0408">Iron</keyword>
<comment type="cofactor">
    <cofactor evidence="1">
        <name>FAD</name>
        <dbReference type="ChEBI" id="CHEBI:57692"/>
    </cofactor>
</comment>
<organism evidence="15 16">
    <name type="scientific">Luedemannella flava</name>
    <dbReference type="NCBI Taxonomy" id="349316"/>
    <lineage>
        <taxon>Bacteria</taxon>
        <taxon>Bacillati</taxon>
        <taxon>Actinomycetota</taxon>
        <taxon>Actinomycetes</taxon>
        <taxon>Micromonosporales</taxon>
        <taxon>Micromonosporaceae</taxon>
        <taxon>Luedemannella</taxon>
    </lineage>
</organism>
<keyword evidence="7" id="KW-0274">FAD</keyword>
<dbReference type="Proteomes" id="UP001500218">
    <property type="component" value="Unassembled WGS sequence"/>
</dbReference>
<evidence type="ECO:0000313" key="16">
    <source>
        <dbReference type="Proteomes" id="UP001500218"/>
    </source>
</evidence>
<sequence>MTTLAPAPLPTRFAPPDRWVRLAAYAAAGGNLAVLTYFWVSPGLRDLVLDRALAVMSIGRLAGLAAIALLLTQVVLMARIPWLERAFGQDTFARWHRWVGFTSFHLLLVHILATWVGYSWEMRHHGYLDELWRIVWTLPGMLLAVAGTALITLVVGISLRAARRRLRYELWHLLHLYAYVGIGLLMPHILWNGTEFLGQTWGTRYLWAVYLLAAGSVLAFRVALPLLRSRRHRLTVTEVRPEGPGVVSVHMRGRDLDRLPLRAGHFLQWRFLGGRGWTRSHPYSLSAAPRPDALRITVKDVGDGLAHLRPGARVLFEGPYGRLTGAVRQRRKVALFAAGIGITPLRALLEELDYAPGEAVLVYRASTEADLVLRDELAALADERGVRIHLLVGGRGPAGDWRPAGADVTLTDLVPDPADHDFYVCGPPAWIRAVLVAARRAGVSRAQLHSERFSW</sequence>
<evidence type="ECO:0000256" key="9">
    <source>
        <dbReference type="ARBA" id="ARBA00023002"/>
    </source>
</evidence>
<keyword evidence="5" id="KW-0001">2Fe-2S</keyword>
<feature type="transmembrane region" description="Helical" evidence="13">
    <location>
        <begin position="22"/>
        <end position="40"/>
    </location>
</feature>
<dbReference type="InterPro" id="IPR001433">
    <property type="entry name" value="OxRdtase_FAD/NAD-bd"/>
</dbReference>
<dbReference type="InterPro" id="IPR017938">
    <property type="entry name" value="Riboflavin_synthase-like_b-brl"/>
</dbReference>
<keyword evidence="9" id="KW-0560">Oxidoreductase</keyword>
<dbReference type="RefSeq" id="WP_344139914.1">
    <property type="nucleotide sequence ID" value="NZ_BAAALT010000283.1"/>
</dbReference>
<dbReference type="Pfam" id="PF01794">
    <property type="entry name" value="Ferric_reduct"/>
    <property type="match status" value="1"/>
</dbReference>
<accession>A0ABN2MQH7</accession>
<proteinExistence type="predicted"/>
<dbReference type="PANTHER" id="PTHR47354:SF8">
    <property type="entry name" value="1,2-PHENYLACETYL-COA EPOXIDASE, SUBUNIT E"/>
    <property type="match status" value="1"/>
</dbReference>
<feature type="transmembrane region" description="Helical" evidence="13">
    <location>
        <begin position="138"/>
        <end position="159"/>
    </location>
</feature>
<dbReference type="Gene3D" id="2.40.30.10">
    <property type="entry name" value="Translation factors"/>
    <property type="match status" value="1"/>
</dbReference>
<feature type="transmembrane region" description="Helical" evidence="13">
    <location>
        <begin position="98"/>
        <end position="118"/>
    </location>
</feature>
<reference evidence="15 16" key="1">
    <citation type="journal article" date="2019" name="Int. J. Syst. Evol. Microbiol.">
        <title>The Global Catalogue of Microorganisms (GCM) 10K type strain sequencing project: providing services to taxonomists for standard genome sequencing and annotation.</title>
        <authorList>
            <consortium name="The Broad Institute Genomics Platform"/>
            <consortium name="The Broad Institute Genome Sequencing Center for Infectious Disease"/>
            <person name="Wu L."/>
            <person name="Ma J."/>
        </authorList>
    </citation>
    <scope>NUCLEOTIDE SEQUENCE [LARGE SCALE GENOMIC DNA]</scope>
    <source>
        <strain evidence="15 16">JCM 13250</strain>
    </source>
</reference>
<dbReference type="SUPFAM" id="SSF63380">
    <property type="entry name" value="Riboflavin synthase domain-like"/>
    <property type="match status" value="1"/>
</dbReference>
<keyword evidence="12 13" id="KW-0472">Membrane</keyword>
<evidence type="ECO:0000256" key="7">
    <source>
        <dbReference type="ARBA" id="ARBA00022827"/>
    </source>
</evidence>
<keyword evidence="3" id="KW-0285">Flavoprotein</keyword>
<feature type="domain" description="FAD-binding FR-type" evidence="14">
    <location>
        <begin position="229"/>
        <end position="326"/>
    </location>
</feature>
<dbReference type="Gene3D" id="3.40.50.80">
    <property type="entry name" value="Nucleotide-binding domain of ferredoxin-NADP reductase (FNR) module"/>
    <property type="match status" value="1"/>
</dbReference>
<dbReference type="SUPFAM" id="SSF52343">
    <property type="entry name" value="Ferredoxin reductase-like, C-terminal NADP-linked domain"/>
    <property type="match status" value="1"/>
</dbReference>
<dbReference type="PROSITE" id="PS51384">
    <property type="entry name" value="FAD_FR"/>
    <property type="match status" value="1"/>
</dbReference>
<evidence type="ECO:0000256" key="10">
    <source>
        <dbReference type="ARBA" id="ARBA00023004"/>
    </source>
</evidence>
<keyword evidence="11" id="KW-0411">Iron-sulfur</keyword>
<evidence type="ECO:0000256" key="2">
    <source>
        <dbReference type="ARBA" id="ARBA00004141"/>
    </source>
</evidence>
<dbReference type="EMBL" id="BAAALT010000283">
    <property type="protein sequence ID" value="GAA1834282.1"/>
    <property type="molecule type" value="Genomic_DNA"/>
</dbReference>
<evidence type="ECO:0000313" key="15">
    <source>
        <dbReference type="EMBL" id="GAA1834282.1"/>
    </source>
</evidence>
<dbReference type="InterPro" id="IPR039261">
    <property type="entry name" value="FNR_nucleotide-bd"/>
</dbReference>
<feature type="transmembrane region" description="Helical" evidence="13">
    <location>
        <begin position="205"/>
        <end position="224"/>
    </location>
</feature>
<evidence type="ECO:0000256" key="8">
    <source>
        <dbReference type="ARBA" id="ARBA00022989"/>
    </source>
</evidence>
<evidence type="ECO:0000256" key="5">
    <source>
        <dbReference type="ARBA" id="ARBA00022714"/>
    </source>
</evidence>
<keyword evidence="8 13" id="KW-1133">Transmembrane helix</keyword>
<evidence type="ECO:0000256" key="6">
    <source>
        <dbReference type="ARBA" id="ARBA00022723"/>
    </source>
</evidence>
<evidence type="ECO:0000256" key="3">
    <source>
        <dbReference type="ARBA" id="ARBA00022630"/>
    </source>
</evidence>
<evidence type="ECO:0000256" key="12">
    <source>
        <dbReference type="ARBA" id="ARBA00023136"/>
    </source>
</evidence>
<dbReference type="InterPro" id="IPR017927">
    <property type="entry name" value="FAD-bd_FR_type"/>
</dbReference>
<comment type="caution">
    <text evidence="15">The sequence shown here is derived from an EMBL/GenBank/DDBJ whole genome shotgun (WGS) entry which is preliminary data.</text>
</comment>
<evidence type="ECO:0000259" key="14">
    <source>
        <dbReference type="PROSITE" id="PS51384"/>
    </source>
</evidence>
<name>A0ABN2MQH7_9ACTN</name>
<dbReference type="PANTHER" id="PTHR47354">
    <property type="entry name" value="NADH OXIDOREDUCTASE HCR"/>
    <property type="match status" value="1"/>
</dbReference>
<dbReference type="InterPro" id="IPR050415">
    <property type="entry name" value="MRET"/>
</dbReference>
<evidence type="ECO:0000256" key="4">
    <source>
        <dbReference type="ARBA" id="ARBA00022692"/>
    </source>
</evidence>
<evidence type="ECO:0000256" key="13">
    <source>
        <dbReference type="SAM" id="Phobius"/>
    </source>
</evidence>
<gene>
    <name evidence="15" type="ORF">GCM10009682_60780</name>
</gene>
<keyword evidence="6" id="KW-0479">Metal-binding</keyword>
<feature type="transmembrane region" description="Helical" evidence="13">
    <location>
        <begin position="52"/>
        <end position="77"/>
    </location>
</feature>
<comment type="subcellular location">
    <subcellularLocation>
        <location evidence="2">Membrane</location>
        <topology evidence="2">Multi-pass membrane protein</topology>
    </subcellularLocation>
</comment>